<evidence type="ECO:0000256" key="1">
    <source>
        <dbReference type="SAM" id="MobiDB-lite"/>
    </source>
</evidence>
<feature type="region of interest" description="Disordered" evidence="1">
    <location>
        <begin position="1"/>
        <end position="108"/>
    </location>
</feature>
<comment type="caution">
    <text evidence="2">The sequence shown here is derived from an EMBL/GenBank/DDBJ whole genome shotgun (WGS) entry which is preliminary data.</text>
</comment>
<dbReference type="AlphaFoldDB" id="A0A6A3BQQ7"/>
<reference evidence="2" key="1">
    <citation type="submission" date="2019-09" db="EMBL/GenBank/DDBJ databases">
        <title>Draft genome information of white flower Hibiscus syriacus.</title>
        <authorList>
            <person name="Kim Y.-M."/>
        </authorList>
    </citation>
    <scope>NUCLEOTIDE SEQUENCE [LARGE SCALE GENOMIC DNA]</scope>
    <source>
        <strain evidence="2">YM2019G1</strain>
    </source>
</reference>
<protein>
    <submittedName>
        <fullName evidence="2">Uncharacterized protein</fullName>
    </submittedName>
</protein>
<sequence length="193" mass="21163">MGVEVLKPEDCLKIPNPMKHPRNPRHNPNPNNNRTNRRKRSPNASPPSRPRVTLPKSPTKNLVMGQVKILKRGEEIKSSKPDNPVENVDVDLSGEHLKGSKPDKPVENVDVDLGSTLRSDPDLVSVPTQMRAAESENDTDEVVPPFFYAGSAFVTSPPPSSVPLPAFFTKKVGVALKDDVATNVLRGILRLDL</sequence>
<feature type="compositionally biased region" description="Basic and acidic residues" evidence="1">
    <location>
        <begin position="71"/>
        <end position="80"/>
    </location>
</feature>
<keyword evidence="3" id="KW-1185">Reference proteome</keyword>
<proteinExistence type="predicted"/>
<dbReference type="PANTHER" id="PTHR33670">
    <property type="entry name" value="SPLICING FACTOR, PROLINE- AND GLUTAMINE-RICH-LIKE"/>
    <property type="match status" value="1"/>
</dbReference>
<accession>A0A6A3BQQ7</accession>
<feature type="compositionally biased region" description="Basic and acidic residues" evidence="1">
    <location>
        <begin position="1"/>
        <end position="12"/>
    </location>
</feature>
<dbReference type="Proteomes" id="UP000436088">
    <property type="component" value="Unassembled WGS sequence"/>
</dbReference>
<gene>
    <name evidence="2" type="ORF">F3Y22_tig00109987pilonHSYRG00198</name>
</gene>
<feature type="compositionally biased region" description="Basic and acidic residues" evidence="1">
    <location>
        <begin position="93"/>
        <end position="107"/>
    </location>
</feature>
<dbReference type="EMBL" id="VEPZ02000799">
    <property type="protein sequence ID" value="KAE8718904.1"/>
    <property type="molecule type" value="Genomic_DNA"/>
</dbReference>
<dbReference type="OrthoDB" id="1113087at2759"/>
<dbReference type="PANTHER" id="PTHR33670:SF17">
    <property type="entry name" value="ANTHER-SPECIFIC PROLINE-RICH PROTEIN APG"/>
    <property type="match status" value="1"/>
</dbReference>
<dbReference type="Pfam" id="PF15365">
    <property type="entry name" value="PNRC"/>
    <property type="match status" value="1"/>
</dbReference>
<evidence type="ECO:0000313" key="3">
    <source>
        <dbReference type="Proteomes" id="UP000436088"/>
    </source>
</evidence>
<organism evidence="2 3">
    <name type="scientific">Hibiscus syriacus</name>
    <name type="common">Rose of Sharon</name>
    <dbReference type="NCBI Taxonomy" id="106335"/>
    <lineage>
        <taxon>Eukaryota</taxon>
        <taxon>Viridiplantae</taxon>
        <taxon>Streptophyta</taxon>
        <taxon>Embryophyta</taxon>
        <taxon>Tracheophyta</taxon>
        <taxon>Spermatophyta</taxon>
        <taxon>Magnoliopsida</taxon>
        <taxon>eudicotyledons</taxon>
        <taxon>Gunneridae</taxon>
        <taxon>Pentapetalae</taxon>
        <taxon>rosids</taxon>
        <taxon>malvids</taxon>
        <taxon>Malvales</taxon>
        <taxon>Malvaceae</taxon>
        <taxon>Malvoideae</taxon>
        <taxon>Hibiscus</taxon>
    </lineage>
</organism>
<dbReference type="GO" id="GO:0016071">
    <property type="term" value="P:mRNA metabolic process"/>
    <property type="evidence" value="ECO:0007669"/>
    <property type="project" value="UniProtKB-ARBA"/>
</dbReference>
<evidence type="ECO:0000313" key="2">
    <source>
        <dbReference type="EMBL" id="KAE8718904.1"/>
    </source>
</evidence>
<name>A0A6A3BQQ7_HIBSY</name>
<dbReference type="InterPro" id="IPR028322">
    <property type="entry name" value="PNRC-like_rgn"/>
</dbReference>